<evidence type="ECO:0000313" key="7">
    <source>
        <dbReference type="EMBL" id="OYD85305.1"/>
    </source>
</evidence>
<comment type="catalytic activity">
    <reaction evidence="5">
        <text>a 2'-deoxyadenosine in DNA + S-adenosyl-L-methionine = an N(6)-methyl-2'-deoxyadenosine in DNA + S-adenosyl-L-homocysteine + H(+)</text>
        <dbReference type="Rhea" id="RHEA:15197"/>
        <dbReference type="Rhea" id="RHEA-COMP:12418"/>
        <dbReference type="Rhea" id="RHEA-COMP:12419"/>
        <dbReference type="ChEBI" id="CHEBI:15378"/>
        <dbReference type="ChEBI" id="CHEBI:57856"/>
        <dbReference type="ChEBI" id="CHEBI:59789"/>
        <dbReference type="ChEBI" id="CHEBI:90615"/>
        <dbReference type="ChEBI" id="CHEBI:90616"/>
        <dbReference type="EC" id="2.1.1.72"/>
    </reaction>
</comment>
<dbReference type="SUPFAM" id="SSF53335">
    <property type="entry name" value="S-adenosyl-L-methionine-dependent methyltransferases"/>
    <property type="match status" value="1"/>
</dbReference>
<proteinExistence type="inferred from homology"/>
<dbReference type="CDD" id="cd00093">
    <property type="entry name" value="HTH_XRE"/>
    <property type="match status" value="2"/>
</dbReference>
<dbReference type="InterPro" id="IPR010982">
    <property type="entry name" value="Lambda_DNA-bd_dom_sf"/>
</dbReference>
<evidence type="ECO:0000256" key="5">
    <source>
        <dbReference type="ARBA" id="ARBA00047942"/>
    </source>
</evidence>
<dbReference type="PRINTS" id="PR00508">
    <property type="entry name" value="S21N4MTFRASE"/>
</dbReference>
<dbReference type="AlphaFoldDB" id="A0A235HJG7"/>
<dbReference type="Gene3D" id="3.40.50.150">
    <property type="entry name" value="Vaccinia Virus protein VP39"/>
    <property type="match status" value="1"/>
</dbReference>
<feature type="domain" description="HTH cro/C1-type" evidence="6">
    <location>
        <begin position="1"/>
        <end position="50"/>
    </location>
</feature>
<dbReference type="GO" id="GO:0008170">
    <property type="term" value="F:N-methyltransferase activity"/>
    <property type="evidence" value="ECO:0007669"/>
    <property type="project" value="InterPro"/>
</dbReference>
<dbReference type="GO" id="GO:0005737">
    <property type="term" value="C:cytoplasm"/>
    <property type="evidence" value="ECO:0007669"/>
    <property type="project" value="TreeGrafter"/>
</dbReference>
<comment type="similarity">
    <text evidence="1">Belongs to the N(4)/N(6)-methyltransferase family.</text>
</comment>
<evidence type="ECO:0000256" key="2">
    <source>
        <dbReference type="ARBA" id="ARBA00011900"/>
    </source>
</evidence>
<accession>A0A235HJG7</accession>
<evidence type="ECO:0000256" key="4">
    <source>
        <dbReference type="ARBA" id="ARBA00022679"/>
    </source>
</evidence>
<dbReference type="GO" id="GO:0032259">
    <property type="term" value="P:methylation"/>
    <property type="evidence" value="ECO:0007669"/>
    <property type="project" value="UniProtKB-KW"/>
</dbReference>
<dbReference type="Pfam" id="PF01555">
    <property type="entry name" value="N6_N4_Mtase"/>
    <property type="match status" value="1"/>
</dbReference>
<dbReference type="GO" id="GO:0009007">
    <property type="term" value="F:site-specific DNA-methyltransferase (adenine-specific) activity"/>
    <property type="evidence" value="ECO:0007669"/>
    <property type="project" value="UniProtKB-EC"/>
</dbReference>
<feature type="domain" description="HTH cro/C1-type" evidence="6">
    <location>
        <begin position="59"/>
        <end position="112"/>
    </location>
</feature>
<dbReference type="EMBL" id="NOWT01000003">
    <property type="protein sequence ID" value="OYD85305.1"/>
    <property type="molecule type" value="Genomic_DNA"/>
</dbReference>
<dbReference type="PROSITE" id="PS50943">
    <property type="entry name" value="HTH_CROC1"/>
    <property type="match status" value="2"/>
</dbReference>
<dbReference type="PROSITE" id="PS00092">
    <property type="entry name" value="N6_MTASE"/>
    <property type="match status" value="1"/>
</dbReference>
<dbReference type="InterPro" id="IPR029063">
    <property type="entry name" value="SAM-dependent_MTases_sf"/>
</dbReference>
<evidence type="ECO:0000313" key="8">
    <source>
        <dbReference type="Proteomes" id="UP000215367"/>
    </source>
</evidence>
<dbReference type="InterPro" id="IPR001387">
    <property type="entry name" value="Cro/C1-type_HTH"/>
</dbReference>
<dbReference type="Proteomes" id="UP000215367">
    <property type="component" value="Unassembled WGS sequence"/>
</dbReference>
<evidence type="ECO:0000259" key="6">
    <source>
        <dbReference type="PROSITE" id="PS50943"/>
    </source>
</evidence>
<protein>
    <recommendedName>
        <fullName evidence="2">site-specific DNA-methyltransferase (adenine-specific)</fullName>
        <ecNumber evidence="2">2.1.1.72</ecNumber>
    </recommendedName>
</protein>
<dbReference type="SUPFAM" id="SSF47413">
    <property type="entry name" value="lambda repressor-like DNA-binding domains"/>
    <property type="match status" value="2"/>
</dbReference>
<dbReference type="PANTHER" id="PTHR13370:SF3">
    <property type="entry name" value="TRNA (GUANINE(10)-N2)-METHYLTRANSFERASE HOMOLOG"/>
    <property type="match status" value="1"/>
</dbReference>
<gene>
    <name evidence="7" type="ORF">CHT98_04450</name>
</gene>
<dbReference type="SMART" id="SM00530">
    <property type="entry name" value="HTH_XRE"/>
    <property type="match status" value="2"/>
</dbReference>
<keyword evidence="4" id="KW-0808">Transferase</keyword>
<dbReference type="InterPro" id="IPR002941">
    <property type="entry name" value="DNA_methylase_N4/N6"/>
</dbReference>
<sequence>MRAHRGKTQTELAAHAAIDADTVSAVEVGGGTITMLVAILTVLGATVDGHDPVELGSWLRNARVGKGWSQQRLATAAGISKPTVIGLERGRGHVASFTAAVNALGVDIRLDLTPRSATVLRAVERDKFAVVHGEAQPVLSDFPDHQFHACVCDPPYGLTEYPSELVNQIVATWVTGHDFDFSKQRSYLNADWDGGLPQPSTWRQVHRVLRPGGYLLAFAAPRTVDLLTLSLRLAGFEIRDQIAWITTNGMPRTQDVGRMLRRRVLRAALKDAHGVDHDAEHGDGGEPMDLALRRYPVAGARMRSKYTVHPSAMHSSLTLSPDHESLLATAREWGGHRAALKPAHQVVVVARRPLEGLLLDNVMKFRAGTLNVDACRIHGEDGLHRYPSNFVGDIGPEFAKHFFAPRASSGEKDRYLPHGMINTHPTPKPIEFLKWLVRLVTTPGALVLDPFMGSGTTGVACMMEDRKFVGIDMSDEYVEIAQHRINGWRRSVDDRQSFKGTASTAAE</sequence>
<name>A0A235HJG7_AZOBR</name>
<organism evidence="7 8">
    <name type="scientific">Azospirillum brasilense</name>
    <dbReference type="NCBI Taxonomy" id="192"/>
    <lineage>
        <taxon>Bacteria</taxon>
        <taxon>Pseudomonadati</taxon>
        <taxon>Pseudomonadota</taxon>
        <taxon>Alphaproteobacteria</taxon>
        <taxon>Rhodospirillales</taxon>
        <taxon>Azospirillaceae</taxon>
        <taxon>Azospirillum</taxon>
    </lineage>
</organism>
<dbReference type="Pfam" id="PF01381">
    <property type="entry name" value="HTH_3"/>
    <property type="match status" value="1"/>
</dbReference>
<dbReference type="InterPro" id="IPR002052">
    <property type="entry name" value="DNA_methylase_N6_adenine_CS"/>
</dbReference>
<evidence type="ECO:0000256" key="1">
    <source>
        <dbReference type="ARBA" id="ARBA00006594"/>
    </source>
</evidence>
<dbReference type="GO" id="GO:0003677">
    <property type="term" value="F:DNA binding"/>
    <property type="evidence" value="ECO:0007669"/>
    <property type="project" value="InterPro"/>
</dbReference>
<dbReference type="InterPro" id="IPR001091">
    <property type="entry name" value="RM_Methyltransferase"/>
</dbReference>
<evidence type="ECO:0000256" key="3">
    <source>
        <dbReference type="ARBA" id="ARBA00022603"/>
    </source>
</evidence>
<comment type="caution">
    <text evidence="7">The sequence shown here is derived from an EMBL/GenBank/DDBJ whole genome shotgun (WGS) entry which is preliminary data.</text>
</comment>
<reference evidence="7 8" key="1">
    <citation type="submission" date="2017-07" db="EMBL/GenBank/DDBJ databases">
        <title>Whole genome sequence of Azospirillum brasilense 2A1, a potential biofertilizer strain.</title>
        <authorList>
            <person name="Fontana C.A."/>
            <person name="Toffoli L.M."/>
            <person name="Salazar S.M."/>
            <person name="Puglisi E."/>
            <person name="Pedraza R."/>
            <person name="Bassi D."/>
            <person name="Cocconcelli P.S."/>
        </authorList>
    </citation>
    <scope>NUCLEOTIDE SEQUENCE [LARGE SCALE GENOMIC DNA]</scope>
    <source>
        <strain evidence="7 8">2A1</strain>
    </source>
</reference>
<dbReference type="Gene3D" id="1.10.260.40">
    <property type="entry name" value="lambda repressor-like DNA-binding domains"/>
    <property type="match status" value="2"/>
</dbReference>
<keyword evidence="3" id="KW-0489">Methyltransferase</keyword>
<dbReference type="PANTHER" id="PTHR13370">
    <property type="entry name" value="RNA METHYLASE-RELATED"/>
    <property type="match status" value="1"/>
</dbReference>
<dbReference type="EC" id="2.1.1.72" evidence="2"/>